<dbReference type="PANTHER" id="PTHR43327:SF2">
    <property type="entry name" value="MODULATOR OF FTSH PROTEASE HFLK"/>
    <property type="match status" value="1"/>
</dbReference>
<dbReference type="GO" id="GO:0016020">
    <property type="term" value="C:membrane"/>
    <property type="evidence" value="ECO:0007669"/>
    <property type="project" value="UniProtKB-SubCell"/>
</dbReference>
<dbReference type="Pfam" id="PF01145">
    <property type="entry name" value="Band_7"/>
    <property type="match status" value="1"/>
</dbReference>
<dbReference type="InterPro" id="IPR001107">
    <property type="entry name" value="Band_7"/>
</dbReference>
<comment type="subcellular location">
    <subcellularLocation>
        <location evidence="1">Membrane</location>
        <topology evidence="1">Single-pass membrane protein</topology>
    </subcellularLocation>
</comment>
<dbReference type="CDD" id="cd03404">
    <property type="entry name" value="SPFH_HflK"/>
    <property type="match status" value="1"/>
</dbReference>
<feature type="transmembrane region" description="Helical" evidence="6">
    <location>
        <begin position="80"/>
        <end position="99"/>
    </location>
</feature>
<gene>
    <name evidence="8" type="primary">hflK</name>
    <name evidence="8" type="ORF">OMM_00308</name>
</gene>
<dbReference type="PANTHER" id="PTHR43327">
    <property type="entry name" value="STOMATIN-LIKE PROTEIN 2, MITOCHONDRIAL"/>
    <property type="match status" value="1"/>
</dbReference>
<dbReference type="InterPro" id="IPR036013">
    <property type="entry name" value="Band_7/SPFH_dom_sf"/>
</dbReference>
<organism evidence="8 9">
    <name type="scientific">Candidatus Magnetoglobus multicellularis str. Araruama</name>
    <dbReference type="NCBI Taxonomy" id="890399"/>
    <lineage>
        <taxon>Bacteria</taxon>
        <taxon>Pseudomonadati</taxon>
        <taxon>Thermodesulfobacteriota</taxon>
        <taxon>Desulfobacteria</taxon>
        <taxon>Desulfobacterales</taxon>
        <taxon>Desulfobacteraceae</taxon>
        <taxon>Candidatus Magnetoglobus</taxon>
    </lineage>
</organism>
<dbReference type="InterPro" id="IPR001972">
    <property type="entry name" value="Stomatin_HflK_fam"/>
</dbReference>
<evidence type="ECO:0000256" key="6">
    <source>
        <dbReference type="RuleBase" id="RU364113"/>
    </source>
</evidence>
<dbReference type="Proteomes" id="UP000189670">
    <property type="component" value="Unassembled WGS sequence"/>
</dbReference>
<evidence type="ECO:0000256" key="1">
    <source>
        <dbReference type="ARBA" id="ARBA00004167"/>
    </source>
</evidence>
<dbReference type="InterPro" id="IPR010201">
    <property type="entry name" value="HflK"/>
</dbReference>
<evidence type="ECO:0000256" key="3">
    <source>
        <dbReference type="ARBA" id="ARBA00022692"/>
    </source>
</evidence>
<keyword evidence="4 6" id="KW-1133">Transmembrane helix</keyword>
<dbReference type="SUPFAM" id="SSF117892">
    <property type="entry name" value="Band 7/SPFH domain"/>
    <property type="match status" value="1"/>
</dbReference>
<dbReference type="Gene3D" id="3.30.479.30">
    <property type="entry name" value="Band 7 domain"/>
    <property type="match status" value="1"/>
</dbReference>
<dbReference type="PRINTS" id="PR00721">
    <property type="entry name" value="STOMATIN"/>
</dbReference>
<comment type="function">
    <text evidence="6">HflC and HflK could encode or regulate a protease.</text>
</comment>
<keyword evidence="3 6" id="KW-0812">Transmembrane</keyword>
<evidence type="ECO:0000313" key="8">
    <source>
        <dbReference type="EMBL" id="ETR74311.1"/>
    </source>
</evidence>
<dbReference type="EMBL" id="ATBP01000012">
    <property type="protein sequence ID" value="ETR74311.1"/>
    <property type="molecule type" value="Genomic_DNA"/>
</dbReference>
<evidence type="ECO:0000256" key="2">
    <source>
        <dbReference type="ARBA" id="ARBA00006971"/>
    </source>
</evidence>
<name>A0A1V1PHD7_9BACT</name>
<comment type="similarity">
    <text evidence="2 6">Belongs to the band 7/mec-2 family. HflK subfamily.</text>
</comment>
<dbReference type="AlphaFoldDB" id="A0A1V1PHD7"/>
<feature type="domain" description="Band 7" evidence="7">
    <location>
        <begin position="94"/>
        <end position="274"/>
    </location>
</feature>
<evidence type="ECO:0000259" key="7">
    <source>
        <dbReference type="SMART" id="SM00244"/>
    </source>
</evidence>
<evidence type="ECO:0000313" key="9">
    <source>
        <dbReference type="Proteomes" id="UP000189670"/>
    </source>
</evidence>
<accession>A0A1V1PHD7</accession>
<keyword evidence="5 6" id="KW-0472">Membrane</keyword>
<evidence type="ECO:0000256" key="5">
    <source>
        <dbReference type="ARBA" id="ARBA00023136"/>
    </source>
</evidence>
<comment type="subunit">
    <text evidence="6">HflC and HflK may interact to form a multimeric complex.</text>
</comment>
<comment type="caution">
    <text evidence="8">The sequence shown here is derived from an EMBL/GenBank/DDBJ whole genome shotgun (WGS) entry which is preliminary data.</text>
</comment>
<reference evidence="9" key="1">
    <citation type="submission" date="2012-11" db="EMBL/GenBank/DDBJ databases">
        <authorList>
            <person name="Lucero-Rivera Y.E."/>
            <person name="Tovar-Ramirez D."/>
        </authorList>
    </citation>
    <scope>NUCLEOTIDE SEQUENCE [LARGE SCALE GENOMIC DNA]</scope>
    <source>
        <strain evidence="9">Araruama</strain>
    </source>
</reference>
<dbReference type="NCBIfam" id="TIGR01933">
    <property type="entry name" value="hflK"/>
    <property type="match status" value="1"/>
</dbReference>
<proteinExistence type="inferred from homology"/>
<dbReference type="SMART" id="SM00244">
    <property type="entry name" value="PHB"/>
    <property type="match status" value="1"/>
</dbReference>
<sequence length="398" mass="45957">MTVEPENNNLSGFFLIIKQESPHKKLVDCIQNEGRTMSWDWEKLQKQQQRQFNRAPTPPNWDNISEKFSKFKNFKVPGTWLIGLLLLLMYAGSSMFFTVDIDQVGVVQRFGKYHRTVNPGLNFKMPAGIEQVTKVKVKYVYKEEFGFRPVREVRQSRFLGDSEHNVSLMLTGDLNVAVVPWIVQYRIRDPYLYLFKVDGVRRLLRDLAEASMRLVAGDRSINEVISKREEIADQAKLLLQKELDHAETGIHIVTVEMKKTNVPQKVQPSFNEVNQAIQEKEKVIYQAKEDYNKAIPAAKGEAERAIKAAEGYALDRINRAQGDASRFISQYEQYVTAKDVTRRRMYLESMKHVYPKLGKVFVMDAEHNNILPLINLDTLSKKLATEDEANKDKKRGVQ</sequence>
<protein>
    <recommendedName>
        <fullName evidence="6">Protein HflK</fullName>
    </recommendedName>
</protein>
<evidence type="ECO:0000256" key="4">
    <source>
        <dbReference type="ARBA" id="ARBA00022989"/>
    </source>
</evidence>
<dbReference type="InterPro" id="IPR050710">
    <property type="entry name" value="Band7/mec-2_domain"/>
</dbReference>